<dbReference type="InterPro" id="IPR033130">
    <property type="entry name" value="RNase_T2_His_AS_2"/>
</dbReference>
<evidence type="ECO:0000313" key="4">
    <source>
        <dbReference type="EMBL" id="KUR73102.1"/>
    </source>
</evidence>
<dbReference type="InterPro" id="IPR001568">
    <property type="entry name" value="RNase_T2-like"/>
</dbReference>
<keyword evidence="5" id="KW-1185">Reference proteome</keyword>
<comment type="caution">
    <text evidence="4">The sequence shown here is derived from an EMBL/GenBank/DDBJ whole genome shotgun (WGS) entry which is preliminary data.</text>
</comment>
<dbReference type="InterPro" id="IPR039378">
    <property type="entry name" value="RNase_T2_prok"/>
</dbReference>
<dbReference type="STRING" id="1117702.AQZ52_02380"/>
<evidence type="ECO:0000256" key="1">
    <source>
        <dbReference type="ARBA" id="ARBA00007469"/>
    </source>
</evidence>
<evidence type="ECO:0000313" key="5">
    <source>
        <dbReference type="Proteomes" id="UP000058012"/>
    </source>
</evidence>
<dbReference type="PROSITE" id="PS00530">
    <property type="entry name" value="RNASE_T2_1"/>
    <property type="match status" value="1"/>
</dbReference>
<dbReference type="GO" id="GO:0006401">
    <property type="term" value="P:RNA catabolic process"/>
    <property type="evidence" value="ECO:0007669"/>
    <property type="project" value="UniProtKB-ARBA"/>
</dbReference>
<name>A0A124JW95_9SPHN</name>
<dbReference type="SUPFAM" id="SSF55895">
    <property type="entry name" value="Ribonuclease Rh-like"/>
    <property type="match status" value="1"/>
</dbReference>
<evidence type="ECO:0000256" key="2">
    <source>
        <dbReference type="RuleBase" id="RU004328"/>
    </source>
</evidence>
<keyword evidence="3" id="KW-0732">Signal</keyword>
<dbReference type="PANTHER" id="PTHR11240">
    <property type="entry name" value="RIBONUCLEASE T2"/>
    <property type="match status" value="1"/>
</dbReference>
<dbReference type="GO" id="GO:0003723">
    <property type="term" value="F:RNA binding"/>
    <property type="evidence" value="ECO:0007669"/>
    <property type="project" value="InterPro"/>
</dbReference>
<evidence type="ECO:0000256" key="3">
    <source>
        <dbReference type="SAM" id="SignalP"/>
    </source>
</evidence>
<sequence length="232" mass="25160">MMRLRALAVAALALPALAHAEVPQCRLPPQVSAPALPTPDGPRRVLPIAGYTLALSWSPEYCRTRARDPGSAFQCGGELGRFGFILHGLWPESSPGNWPQWCEARPVPAETVRRNLCMTPSPGLIAHEWAKHGACMARTPEGYFKAGAALLRSLRFPDMIALSRRPGLTAGDLRGALRKATPFLPAAAIRVTANPRGWVEEVHICYGRDFLPMPCANRGAADDAPVKIWRGS</sequence>
<gene>
    <name evidence="4" type="ORF">AQZ52_02380</name>
</gene>
<dbReference type="GO" id="GO:0033897">
    <property type="term" value="F:ribonuclease T2 activity"/>
    <property type="evidence" value="ECO:0007669"/>
    <property type="project" value="InterPro"/>
</dbReference>
<feature type="chain" id="PRO_5007174898" evidence="3">
    <location>
        <begin position="21"/>
        <end position="232"/>
    </location>
</feature>
<protein>
    <submittedName>
        <fullName evidence="4">Uncharacterized protein</fullName>
    </submittedName>
</protein>
<comment type="similarity">
    <text evidence="1 2">Belongs to the RNase T2 family.</text>
</comment>
<accession>A0A124JW95</accession>
<dbReference type="Gene3D" id="3.90.730.10">
    <property type="entry name" value="Ribonuclease T2-like"/>
    <property type="match status" value="1"/>
</dbReference>
<dbReference type="Pfam" id="PF00445">
    <property type="entry name" value="Ribonuclease_T2"/>
    <property type="match status" value="1"/>
</dbReference>
<reference evidence="4 5" key="1">
    <citation type="submission" date="2015-10" db="EMBL/GenBank/DDBJ databases">
        <title>Draft genome sequence of Novosphingobium fuchskuhlense DSM 25065 isolated from a surface water sample of the southwest basin of Lake Grosse Fuchskuhle.</title>
        <authorList>
            <person name="Ruckert C."/>
            <person name="Winkler A."/>
            <person name="Glaeser J."/>
            <person name="Grossart H.-P."/>
            <person name="Kalinowski J."/>
            <person name="Glaeser S."/>
        </authorList>
    </citation>
    <scope>NUCLEOTIDE SEQUENCE [LARGE SCALE GENOMIC DNA]</scope>
    <source>
        <strain evidence="4 5">FNE08-7</strain>
    </source>
</reference>
<feature type="signal peptide" evidence="3">
    <location>
        <begin position="1"/>
        <end position="20"/>
    </location>
</feature>
<proteinExistence type="inferred from homology"/>
<dbReference type="InterPro" id="IPR036430">
    <property type="entry name" value="RNase_T2-like_sf"/>
</dbReference>
<dbReference type="AlphaFoldDB" id="A0A124JW95"/>
<dbReference type="CDD" id="cd01062">
    <property type="entry name" value="RNase_T2_prok"/>
    <property type="match status" value="1"/>
</dbReference>
<organism evidence="4 5">
    <name type="scientific">Novosphingobium fuchskuhlense</name>
    <dbReference type="NCBI Taxonomy" id="1117702"/>
    <lineage>
        <taxon>Bacteria</taxon>
        <taxon>Pseudomonadati</taxon>
        <taxon>Pseudomonadota</taxon>
        <taxon>Alphaproteobacteria</taxon>
        <taxon>Sphingomonadales</taxon>
        <taxon>Sphingomonadaceae</taxon>
        <taxon>Novosphingobium</taxon>
    </lineage>
</organism>
<dbReference type="PANTHER" id="PTHR11240:SF22">
    <property type="entry name" value="RIBONUCLEASE T2"/>
    <property type="match status" value="1"/>
</dbReference>
<dbReference type="EMBL" id="LLZS01000003">
    <property type="protein sequence ID" value="KUR73102.1"/>
    <property type="molecule type" value="Genomic_DNA"/>
</dbReference>
<dbReference type="Proteomes" id="UP000058012">
    <property type="component" value="Unassembled WGS sequence"/>
</dbReference>
<dbReference type="InterPro" id="IPR018188">
    <property type="entry name" value="RNase_T2_His_AS_1"/>
</dbReference>
<dbReference type="PROSITE" id="PS00531">
    <property type="entry name" value="RNASE_T2_2"/>
    <property type="match status" value="1"/>
</dbReference>